<dbReference type="SUPFAM" id="SSF56655">
    <property type="entry name" value="Carbohydrate phosphatase"/>
    <property type="match status" value="1"/>
</dbReference>
<protein>
    <submittedName>
        <fullName evidence="1">Inositol monophosphatase family</fullName>
    </submittedName>
</protein>
<dbReference type="EMBL" id="CABVLZ010000004">
    <property type="protein sequence ID" value="VVU95460.1"/>
    <property type="molecule type" value="Genomic_DNA"/>
</dbReference>
<name>A0A5E8CMH6_9ZZZZ</name>
<accession>A0A5E8CMH6</accession>
<dbReference type="GO" id="GO:0007165">
    <property type="term" value="P:signal transduction"/>
    <property type="evidence" value="ECO:0007669"/>
    <property type="project" value="TreeGrafter"/>
</dbReference>
<organism evidence="1">
    <name type="scientific">seawater metagenome</name>
    <dbReference type="NCBI Taxonomy" id="1561972"/>
    <lineage>
        <taxon>unclassified sequences</taxon>
        <taxon>metagenomes</taxon>
        <taxon>ecological metagenomes</taxon>
    </lineage>
</organism>
<dbReference type="PANTHER" id="PTHR20854">
    <property type="entry name" value="INOSITOL MONOPHOSPHATASE"/>
    <property type="match status" value="1"/>
</dbReference>
<dbReference type="GO" id="GO:0006020">
    <property type="term" value="P:inositol metabolic process"/>
    <property type="evidence" value="ECO:0007669"/>
    <property type="project" value="TreeGrafter"/>
</dbReference>
<dbReference type="Pfam" id="PF00459">
    <property type="entry name" value="Inositol_P"/>
    <property type="match status" value="1"/>
</dbReference>
<dbReference type="PRINTS" id="PR00377">
    <property type="entry name" value="IMPHPHTASES"/>
</dbReference>
<dbReference type="Gene3D" id="3.30.540.10">
    <property type="entry name" value="Fructose-1,6-Bisphosphatase, subunit A, domain 1"/>
    <property type="match status" value="1"/>
</dbReference>
<dbReference type="PANTHER" id="PTHR20854:SF4">
    <property type="entry name" value="INOSITOL-1-MONOPHOSPHATASE-RELATED"/>
    <property type="match status" value="1"/>
</dbReference>
<proteinExistence type="predicted"/>
<gene>
    <name evidence="1" type="ORF">CPAV1605_1211</name>
</gene>
<sequence>MSQITILGKKKEFIDINFLIELMKYANEEARKLFIIGKQDIKNLNIITKEDNTYVTNIDLKINEIILEGIKKLQRNLVEEILIISEESPKLDYEIRKKYKYAWLIDPIDGTNSLIEGIEDFTICIGLVENQRAIFGIVGLPMEKKIVYGGRNVPIHEVNSKGIHFPIKREVNTNHNSFKVCCVDTSYSIKQMQKDKKAYVVRWSNGYGIDIIKGRINELRLSNNCIIKEWDICCWDGILKGQDEIKLVSIENYEIYYNTKSLLLPCIKIVDIMRDKYNSK</sequence>
<evidence type="ECO:0000313" key="1">
    <source>
        <dbReference type="EMBL" id="VVU95460.1"/>
    </source>
</evidence>
<dbReference type="InterPro" id="IPR000760">
    <property type="entry name" value="Inositol_monophosphatase-like"/>
</dbReference>
<dbReference type="GO" id="GO:0008934">
    <property type="term" value="F:inositol monophosphate 1-phosphatase activity"/>
    <property type="evidence" value="ECO:0007669"/>
    <property type="project" value="TreeGrafter"/>
</dbReference>
<dbReference type="AlphaFoldDB" id="A0A5E8CMH6"/>
<reference evidence="1" key="1">
    <citation type="submission" date="2019-09" db="EMBL/GenBank/DDBJ databases">
        <authorList>
            <person name="Needham M D."/>
        </authorList>
    </citation>
    <scope>NUCLEOTIDE SEQUENCE</scope>
</reference>